<feature type="coiled-coil region" evidence="1">
    <location>
        <begin position="198"/>
        <end position="225"/>
    </location>
</feature>
<accession>A0A9W6T1V0</accession>
<dbReference type="AlphaFoldDB" id="A0A9W6T1V0"/>
<evidence type="ECO:0000256" key="1">
    <source>
        <dbReference type="SAM" id="Coils"/>
    </source>
</evidence>
<keyword evidence="1" id="KW-0175">Coiled coil</keyword>
<keyword evidence="5" id="KW-1185">Reference proteome</keyword>
<name>A0A9W6T1V0_CANBO</name>
<keyword evidence="2" id="KW-0812">Transmembrane</keyword>
<keyword evidence="2" id="KW-1133">Transmembrane helix</keyword>
<evidence type="ECO:0000256" key="3">
    <source>
        <dbReference type="SAM" id="SignalP"/>
    </source>
</evidence>
<feature type="chain" id="PRO_5040847089" evidence="3">
    <location>
        <begin position="20"/>
        <end position="342"/>
    </location>
</feature>
<organism evidence="4 5">
    <name type="scientific">Candida boidinii</name>
    <name type="common">Yeast</name>
    <dbReference type="NCBI Taxonomy" id="5477"/>
    <lineage>
        <taxon>Eukaryota</taxon>
        <taxon>Fungi</taxon>
        <taxon>Dikarya</taxon>
        <taxon>Ascomycota</taxon>
        <taxon>Saccharomycotina</taxon>
        <taxon>Pichiomycetes</taxon>
        <taxon>Pichiales</taxon>
        <taxon>Pichiaceae</taxon>
        <taxon>Ogataea</taxon>
        <taxon>Ogataea/Candida clade</taxon>
    </lineage>
</organism>
<feature type="transmembrane region" description="Helical" evidence="2">
    <location>
        <begin position="321"/>
        <end position="339"/>
    </location>
</feature>
<dbReference type="Proteomes" id="UP001165120">
    <property type="component" value="Unassembled WGS sequence"/>
</dbReference>
<feature type="signal peptide" evidence="3">
    <location>
        <begin position="1"/>
        <end position="19"/>
    </location>
</feature>
<gene>
    <name evidence="4" type="ORF">Cboi02_000239000</name>
</gene>
<dbReference type="EMBL" id="BSXN01000704">
    <property type="protein sequence ID" value="GME69544.1"/>
    <property type="molecule type" value="Genomic_DNA"/>
</dbReference>
<evidence type="ECO:0000313" key="5">
    <source>
        <dbReference type="Proteomes" id="UP001165120"/>
    </source>
</evidence>
<evidence type="ECO:0000313" key="4">
    <source>
        <dbReference type="EMBL" id="GME69544.1"/>
    </source>
</evidence>
<comment type="caution">
    <text evidence="4">The sequence shown here is derived from an EMBL/GenBank/DDBJ whole genome shotgun (WGS) entry which is preliminary data.</text>
</comment>
<keyword evidence="3" id="KW-0732">Signal</keyword>
<reference evidence="4" key="1">
    <citation type="submission" date="2023-04" db="EMBL/GenBank/DDBJ databases">
        <title>Candida boidinii NBRC 10035.</title>
        <authorList>
            <person name="Ichikawa N."/>
            <person name="Sato H."/>
            <person name="Tonouchi N."/>
        </authorList>
    </citation>
    <scope>NUCLEOTIDE SEQUENCE</scope>
    <source>
        <strain evidence="4">NBRC 10035</strain>
    </source>
</reference>
<evidence type="ECO:0000256" key="2">
    <source>
        <dbReference type="SAM" id="Phobius"/>
    </source>
</evidence>
<proteinExistence type="predicted"/>
<sequence length="342" mass="41480">MNFSKFLLLIINLISFLNCQQITSVENNENLANYENYEIHENSENSQLVLEITKEIKNLDKKLKFDLDITNDCMINEFIKIKQEICFYNHENDQDDDDPNEYYQMDKKKIDLSKKNFTIKLLLCIYNNNKINQNNKPNSLICHFNLETEDEIYQCINYLSQDTKYWLSYLKFFVIIENYCYDLKYNEIDFKLEYFKNLEKFNNILRNFNELNENFEVKLTDLNNLFSSNINNLNLKINNNLNEFQNSINNEFKFNLNKFKINLKNFFENQLLNDKQSEDNKYYFQDLICRLLYKIVYYLLKLIVLPILLLVSIWFSFSFKLILIILWFIIGLLIGDFIFKKY</sequence>
<keyword evidence="2" id="KW-0472">Membrane</keyword>
<feature type="transmembrane region" description="Helical" evidence="2">
    <location>
        <begin position="295"/>
        <end position="314"/>
    </location>
</feature>
<protein>
    <submittedName>
        <fullName evidence="4">Unnamed protein product</fullName>
    </submittedName>
</protein>